<dbReference type="InterPro" id="IPR012677">
    <property type="entry name" value="Nucleotide-bd_a/b_plait_sf"/>
</dbReference>
<evidence type="ECO:0000256" key="2">
    <source>
        <dbReference type="PROSITE-ProRule" id="PRU00176"/>
    </source>
</evidence>
<dbReference type="Proteomes" id="UP001162090">
    <property type="component" value="Chromosome 9"/>
</dbReference>
<dbReference type="EMBL" id="OX365920">
    <property type="protein sequence ID" value="CAI4065431.1"/>
    <property type="molecule type" value="Genomic_DNA"/>
</dbReference>
<feature type="region of interest" description="Disordered" evidence="3">
    <location>
        <begin position="1"/>
        <end position="27"/>
    </location>
</feature>
<reference evidence="5" key="1">
    <citation type="submission" date="2022-10" db="EMBL/GenBank/DDBJ databases">
        <authorList>
            <person name="Byrne P K."/>
        </authorList>
    </citation>
    <scope>NUCLEOTIDE SEQUENCE</scope>
    <source>
        <strain evidence="5">CBS7001</strain>
    </source>
</reference>
<dbReference type="PANTHER" id="PTHR23236">
    <property type="entry name" value="EUKARYOTIC TRANSLATION INITIATION FACTOR 4B/4H"/>
    <property type="match status" value="1"/>
</dbReference>
<name>A0AA35NS14_SACUV</name>
<proteinExistence type="predicted"/>
<dbReference type="PANTHER" id="PTHR23236:SF12">
    <property type="entry name" value="EUKARYOTIC INITIATION FACTOR 4B-RELATED"/>
    <property type="match status" value="1"/>
</dbReference>
<evidence type="ECO:0000313" key="6">
    <source>
        <dbReference type="Proteomes" id="UP001162090"/>
    </source>
</evidence>
<feature type="compositionally biased region" description="Polar residues" evidence="3">
    <location>
        <begin position="8"/>
        <end position="21"/>
    </location>
</feature>
<dbReference type="GO" id="GO:0005737">
    <property type="term" value="C:cytoplasm"/>
    <property type="evidence" value="ECO:0007669"/>
    <property type="project" value="TreeGrafter"/>
</dbReference>
<dbReference type="GO" id="GO:0008143">
    <property type="term" value="F:poly(A) binding"/>
    <property type="evidence" value="ECO:0007669"/>
    <property type="project" value="TreeGrafter"/>
</dbReference>
<organism evidence="5 6">
    <name type="scientific">Saccharomyces uvarum</name>
    <name type="common">Yeast</name>
    <name type="synonym">Saccharomyces bayanus var. uvarum</name>
    <dbReference type="NCBI Taxonomy" id="230603"/>
    <lineage>
        <taxon>Eukaryota</taxon>
        <taxon>Fungi</taxon>
        <taxon>Dikarya</taxon>
        <taxon>Ascomycota</taxon>
        <taxon>Saccharomycotina</taxon>
        <taxon>Saccharomycetes</taxon>
        <taxon>Saccharomycetales</taxon>
        <taxon>Saccharomycetaceae</taxon>
        <taxon>Saccharomyces</taxon>
    </lineage>
</organism>
<dbReference type="InterPro" id="IPR035979">
    <property type="entry name" value="RBD_domain_sf"/>
</dbReference>
<dbReference type="Gene3D" id="3.30.70.330">
    <property type="match status" value="1"/>
</dbReference>
<dbReference type="FunFam" id="3.30.70.330:FF:000848">
    <property type="entry name" value="Sgn1p"/>
    <property type="match status" value="1"/>
</dbReference>
<gene>
    <name evidence="5" type="primary">SUVC09G1670</name>
    <name evidence="5" type="ORF">SUVC_09G1670</name>
</gene>
<protein>
    <recommendedName>
        <fullName evidence="4">RRM domain-containing protein</fullName>
    </recommendedName>
</protein>
<feature type="domain" description="RRM" evidence="4">
    <location>
        <begin position="64"/>
        <end position="141"/>
    </location>
</feature>
<dbReference type="PROSITE" id="PS50102">
    <property type="entry name" value="RRM"/>
    <property type="match status" value="1"/>
</dbReference>
<dbReference type="SMART" id="SM00360">
    <property type="entry name" value="RRM"/>
    <property type="match status" value="1"/>
</dbReference>
<dbReference type="AlphaFoldDB" id="A0AA35NS14"/>
<feature type="compositionally biased region" description="Basic and acidic residues" evidence="3">
    <location>
        <begin position="238"/>
        <end position="250"/>
    </location>
</feature>
<evidence type="ECO:0000313" key="5">
    <source>
        <dbReference type="EMBL" id="CAI4065431.1"/>
    </source>
</evidence>
<feature type="region of interest" description="Disordered" evidence="3">
    <location>
        <begin position="180"/>
        <end position="250"/>
    </location>
</feature>
<keyword evidence="1 2" id="KW-0694">RNA-binding</keyword>
<evidence type="ECO:0000256" key="3">
    <source>
        <dbReference type="SAM" id="MobiDB-lite"/>
    </source>
</evidence>
<dbReference type="Pfam" id="PF00076">
    <property type="entry name" value="RRM_1"/>
    <property type="match status" value="1"/>
</dbReference>
<dbReference type="SUPFAM" id="SSF54928">
    <property type="entry name" value="RNA-binding domain, RBD"/>
    <property type="match status" value="1"/>
</dbReference>
<sequence>MSQEEKVTANTISKPETSSSRKSNKQELELDELVGKMSIEGVPQVSQKLSKEEKHAYQLEADSRSIFVGNITLDVTPEQIEELFQDCGIIKRITLLYDRNTGAPKGYGYIEFESPAFREKALQLNGAELKGKKIAVSRKRTNIPGFNRNYNTQNQYFQQWQWNYPLMAYPNPDTFPYYPQYPPNQSPNQNFGYNKNGYYRSPYTNKNRNHQKKNLNVAKDFSKSSRPSSQKSVIIPMDTDKNLSRDEVPE</sequence>
<evidence type="ECO:0000256" key="1">
    <source>
        <dbReference type="ARBA" id="ARBA00022884"/>
    </source>
</evidence>
<dbReference type="CDD" id="cd12306">
    <property type="entry name" value="RRM_II_PABPs"/>
    <property type="match status" value="1"/>
</dbReference>
<accession>A0AA35NS14</accession>
<evidence type="ECO:0000259" key="4">
    <source>
        <dbReference type="PROSITE" id="PS50102"/>
    </source>
</evidence>
<dbReference type="InterPro" id="IPR000504">
    <property type="entry name" value="RRM_dom"/>
</dbReference>